<feature type="transmembrane region" description="Helical" evidence="6">
    <location>
        <begin position="813"/>
        <end position="837"/>
    </location>
</feature>
<gene>
    <name evidence="7" type="ORF">CAUJ_LOCUS9112</name>
</gene>
<feature type="transmembrane region" description="Helical" evidence="6">
    <location>
        <begin position="849"/>
        <end position="869"/>
    </location>
</feature>
<evidence type="ECO:0000256" key="4">
    <source>
        <dbReference type="ARBA" id="ARBA00022989"/>
    </source>
</evidence>
<feature type="transmembrane region" description="Helical" evidence="6">
    <location>
        <begin position="529"/>
        <end position="551"/>
    </location>
</feature>
<feature type="transmembrane region" description="Helical" evidence="6">
    <location>
        <begin position="685"/>
        <end position="706"/>
    </location>
</feature>
<keyword evidence="3 6" id="KW-0812">Transmembrane</keyword>
<dbReference type="OrthoDB" id="5821713at2759"/>
<feature type="transmembrane region" description="Helical" evidence="6">
    <location>
        <begin position="936"/>
        <end position="953"/>
    </location>
</feature>
<feature type="transmembrane region" description="Helical" evidence="6">
    <location>
        <begin position="478"/>
        <end position="499"/>
    </location>
</feature>
<dbReference type="SUPFAM" id="SSF81321">
    <property type="entry name" value="Family A G protein-coupled receptor-like"/>
    <property type="match status" value="3"/>
</dbReference>
<feature type="transmembrane region" description="Helical" evidence="6">
    <location>
        <begin position="736"/>
        <end position="758"/>
    </location>
</feature>
<feature type="transmembrane region" description="Helical" evidence="6">
    <location>
        <begin position="1077"/>
        <end position="1097"/>
    </location>
</feature>
<proteinExistence type="inferred from homology"/>
<feature type="transmembrane region" description="Helical" evidence="6">
    <location>
        <begin position="366"/>
        <end position="386"/>
    </location>
</feature>
<feature type="transmembrane region" description="Helical" evidence="6">
    <location>
        <begin position="992"/>
        <end position="1014"/>
    </location>
</feature>
<feature type="transmembrane region" description="Helical" evidence="6">
    <location>
        <begin position="300"/>
        <end position="322"/>
    </location>
</feature>
<evidence type="ECO:0000256" key="6">
    <source>
        <dbReference type="SAM" id="Phobius"/>
    </source>
</evidence>
<sequence>MYLAIWHSPKSLKHYSILIITSTTTDLLTSVGELFGQTRLIVSSWKVIALASYGPCKYLGSSTCYISQMITAHFLMHEIYLLLVSFWYRYFILRNGAPSKSRIIIVLIIAYIPSFIQGVSASFAADPPQDVQKILNFLFPHYILNEVNISGIVDLLKPQIIFMILNMTVAMSCIYVAMILLRSKILRILEKMSSLSRETRLMHEQLLKALTVQALLPMLFLVGSTSFLTSMFDIFHHPLLEYSIMASAGTIASLSPLATIVFVKPYRAYFKRHFVKNSDVSLPPRSLRSISVRMEFDGSFIFNSQPVLLVFGLFINSLLLYLAACQTPEPMKRYSILIIAFALCDLGTSIGELVSRSRIVVFPRTLAVFSSGVCAYAGPTACYISQSITAHFLIYTVYLIFVSFGYRYYVIYYGPMSARTILITIAISYIPSFFQVVIYSFASDDPEVVLEVVKNRFPHYNLTGIVVSGSLDYFDPCVSVLSVHMTLPIPFLYTGILYLRRKVLWKLESLSENMSIYTKSMHEQLLKALTFQAMLPALFAIGSGCFVVAALDLYHHPFLEHMVLTTCCLTPAISPLGSIFFIRPYRQFVTHCQSFTAHLLVYTVYLMFVSFAYRYYIIYHGPMSARKIVILIAVSYIPSFIQMLVYCSAGDEPELVLEAVKQRFPHYNLTGIVVSGNLNYLKPSVLYMSANMTIPIPFLYAGILYFRKKVLLKLQSLTENMSLYTKTMHEQLLKALTFQAMLPAMFSIGTTCFVLATFDIVHHPFLEHLILTTCCVTPAVSPLGSIFFIRPYREFVTHWFKPRGSQWRMELDGSFIFALQPVLVIFGFFLNSFQLYLAIFKTPEPLRRYSILIIAFALTDIGTSVGEMVGRTRMVASPQALGMVSIGLCTYGGPISCYIWQSITGHFLIYSVYLMFVSFGYRYYVIYHGPTSVKAILMSIGISYIPSFIQVVVHCLAMDDPELVRQAVQRRFPQYNLTNTVVSGNLDYSNPAVLYVSIHMTCTSPFLYAGILYFRRKVLQKLDSLSGSLSSQTKSMHEQLLKALTFQAMLPALFAIGSGSFGIAALDIAHNLFLEHLVLSSCCASPALSPLGSILFIRPYRNFVTHRLLRRRSSHIESNLKTIEIY</sequence>
<evidence type="ECO:0000256" key="5">
    <source>
        <dbReference type="ARBA" id="ARBA00023136"/>
    </source>
</evidence>
<dbReference type="PANTHER" id="PTHR22945:SF40">
    <property type="entry name" value="SERPENTINE RECEPTOR, CLASS D (DELTA)-RELATED"/>
    <property type="match status" value="1"/>
</dbReference>
<keyword evidence="8" id="KW-1185">Reference proteome</keyword>
<feature type="transmembrane region" description="Helical" evidence="6">
    <location>
        <begin position="881"/>
        <end position="901"/>
    </location>
</feature>
<dbReference type="GO" id="GO:0016020">
    <property type="term" value="C:membrane"/>
    <property type="evidence" value="ECO:0007669"/>
    <property type="project" value="UniProtKB-SubCell"/>
</dbReference>
<keyword evidence="5 6" id="KW-0472">Membrane</keyword>
<comment type="caution">
    <text evidence="7">The sequence shown here is derived from an EMBL/GenBank/DDBJ whole genome shotgun (WGS) entry which is preliminary data.</text>
</comment>
<feature type="transmembrane region" description="Helical" evidence="6">
    <location>
        <begin position="334"/>
        <end position="354"/>
    </location>
</feature>
<feature type="transmembrane region" description="Helical" evidence="6">
    <location>
        <begin position="392"/>
        <end position="409"/>
    </location>
</feature>
<accession>A0A8S1HAH4</accession>
<protein>
    <recommendedName>
        <fullName evidence="9">G protein-coupled receptor</fullName>
    </recommendedName>
</protein>
<keyword evidence="4 6" id="KW-1133">Transmembrane helix</keyword>
<evidence type="ECO:0000313" key="7">
    <source>
        <dbReference type="EMBL" id="CAD6193193.1"/>
    </source>
</evidence>
<feature type="transmembrane region" description="Helical" evidence="6">
    <location>
        <begin position="1044"/>
        <end position="1065"/>
    </location>
</feature>
<dbReference type="InterPro" id="IPR019421">
    <property type="entry name" value="7TM_GPCR_serpentine_rcpt_Srd"/>
</dbReference>
<organism evidence="7 8">
    <name type="scientific">Caenorhabditis auriculariae</name>
    <dbReference type="NCBI Taxonomy" id="2777116"/>
    <lineage>
        <taxon>Eukaryota</taxon>
        <taxon>Metazoa</taxon>
        <taxon>Ecdysozoa</taxon>
        <taxon>Nematoda</taxon>
        <taxon>Chromadorea</taxon>
        <taxon>Rhabditida</taxon>
        <taxon>Rhabditina</taxon>
        <taxon>Rhabditomorpha</taxon>
        <taxon>Rhabditoidea</taxon>
        <taxon>Rhabditidae</taxon>
        <taxon>Peloderinae</taxon>
        <taxon>Caenorhabditis</taxon>
    </lineage>
</organism>
<feature type="transmembrane region" description="Helical" evidence="6">
    <location>
        <begin position="103"/>
        <end position="125"/>
    </location>
</feature>
<feature type="transmembrane region" description="Helical" evidence="6">
    <location>
        <begin position="595"/>
        <end position="616"/>
    </location>
</feature>
<feature type="transmembrane region" description="Helical" evidence="6">
    <location>
        <begin position="244"/>
        <end position="263"/>
    </location>
</feature>
<dbReference type="Pfam" id="PF10317">
    <property type="entry name" value="7TM_GPCR_Srd"/>
    <property type="match status" value="4"/>
</dbReference>
<feature type="transmembrane region" description="Helical" evidence="6">
    <location>
        <begin position="421"/>
        <end position="442"/>
    </location>
</feature>
<name>A0A8S1HAH4_9PELO</name>
<dbReference type="EMBL" id="CAJGYM010000033">
    <property type="protein sequence ID" value="CAD6193193.1"/>
    <property type="molecule type" value="Genomic_DNA"/>
</dbReference>
<feature type="transmembrane region" description="Helical" evidence="6">
    <location>
        <begin position="907"/>
        <end position="924"/>
    </location>
</feature>
<evidence type="ECO:0000256" key="3">
    <source>
        <dbReference type="ARBA" id="ARBA00022692"/>
    </source>
</evidence>
<feature type="transmembrane region" description="Helical" evidence="6">
    <location>
        <begin position="160"/>
        <end position="181"/>
    </location>
</feature>
<comment type="subcellular location">
    <subcellularLocation>
        <location evidence="1">Membrane</location>
        <topology evidence="1">Multi-pass membrane protein</topology>
    </subcellularLocation>
</comment>
<feature type="transmembrane region" description="Helical" evidence="6">
    <location>
        <begin position="206"/>
        <end position="232"/>
    </location>
</feature>
<dbReference type="Proteomes" id="UP000835052">
    <property type="component" value="Unassembled WGS sequence"/>
</dbReference>
<evidence type="ECO:0000256" key="2">
    <source>
        <dbReference type="ARBA" id="ARBA00009166"/>
    </source>
</evidence>
<dbReference type="AlphaFoldDB" id="A0A8S1HAH4"/>
<comment type="similarity">
    <text evidence="2">Belongs to the nematode receptor-like protein srd family.</text>
</comment>
<feature type="transmembrane region" description="Helical" evidence="6">
    <location>
        <begin position="770"/>
        <end position="792"/>
    </location>
</feature>
<reference evidence="7" key="1">
    <citation type="submission" date="2020-10" db="EMBL/GenBank/DDBJ databases">
        <authorList>
            <person name="Kikuchi T."/>
        </authorList>
    </citation>
    <scope>NUCLEOTIDE SEQUENCE</scope>
    <source>
        <strain evidence="7">NKZ352</strain>
    </source>
</reference>
<evidence type="ECO:0000313" key="8">
    <source>
        <dbReference type="Proteomes" id="UP000835052"/>
    </source>
</evidence>
<feature type="transmembrane region" description="Helical" evidence="6">
    <location>
        <begin position="70"/>
        <end position="91"/>
    </location>
</feature>
<dbReference type="PANTHER" id="PTHR22945">
    <property type="entry name" value="SERPENTINE RECEPTOR, CLASS D DELTA"/>
    <property type="match status" value="1"/>
</dbReference>
<dbReference type="InterPro" id="IPR050920">
    <property type="entry name" value="Nematode_rcpt-like_delta"/>
</dbReference>
<evidence type="ECO:0008006" key="9">
    <source>
        <dbReference type="Google" id="ProtNLM"/>
    </source>
</evidence>
<evidence type="ECO:0000256" key="1">
    <source>
        <dbReference type="ARBA" id="ARBA00004141"/>
    </source>
</evidence>